<gene>
    <name evidence="1" type="ORF">A21D_01842</name>
    <name evidence="2" type="ORF">V2W34_02230</name>
</gene>
<accession>A0A2K9J1L9</accession>
<dbReference type="Proteomes" id="UP001356080">
    <property type="component" value="Unassembled WGS sequence"/>
</dbReference>
<dbReference type="Proteomes" id="UP000234237">
    <property type="component" value="Chromosome"/>
</dbReference>
<reference evidence="3" key="2">
    <citation type="submission" date="2016-11" db="EMBL/GenBank/DDBJ databases">
        <title>Complete genome sequence of Virgibacillus pantothenticus 21D, a halophilic bacterium isolated from the deep hypersaline anoxic basin Discovery in the Mediterranean Sea.</title>
        <authorList>
            <person name="Zeaiter Z."/>
            <person name="Booth J.M."/>
            <person name="Prosdocimi E.M."/>
            <person name="Mapelli F."/>
            <person name="Fusi M."/>
            <person name="Daffonchio D."/>
            <person name="Borin S."/>
            <person name="Crotti E."/>
        </authorList>
    </citation>
    <scope>NUCLEOTIDE SEQUENCE [LARGE SCALE GENOMIC DNA]</scope>
    <source>
        <strain evidence="3">21D</strain>
    </source>
</reference>
<reference evidence="2 4" key="3">
    <citation type="submission" date="2024-01" db="EMBL/GenBank/DDBJ databases">
        <title>Survival strategy associated with biotechnological potential of Virgibacillus dokdonensis T4.6 isolated from salt-fermented shrimp paste.</title>
        <authorList>
            <person name="Doan T.V."/>
            <person name="Quach N.T."/>
            <person name="Phi Q.-T."/>
        </authorList>
    </citation>
    <scope>NUCLEOTIDE SEQUENCE [LARGE SCALE GENOMIC DNA]</scope>
    <source>
        <strain evidence="2 4">T4.6</strain>
    </source>
</reference>
<dbReference type="RefSeq" id="WP_257790354.1">
    <property type="nucleotide sequence ID" value="NZ_CP018622.1"/>
</dbReference>
<dbReference type="KEGG" id="vpn:A21D_01842"/>
<organism evidence="1 3">
    <name type="scientific">Virgibacillus dokdonensis</name>
    <dbReference type="NCBI Taxonomy" id="302167"/>
    <lineage>
        <taxon>Bacteria</taxon>
        <taxon>Bacillati</taxon>
        <taxon>Bacillota</taxon>
        <taxon>Bacilli</taxon>
        <taxon>Bacillales</taxon>
        <taxon>Bacillaceae</taxon>
        <taxon>Virgibacillus</taxon>
    </lineage>
</organism>
<evidence type="ECO:0000313" key="1">
    <source>
        <dbReference type="EMBL" id="AUJ24923.1"/>
    </source>
</evidence>
<dbReference type="EMBL" id="CP018622">
    <property type="protein sequence ID" value="AUJ24923.1"/>
    <property type="molecule type" value="Genomic_DNA"/>
</dbReference>
<dbReference type="AlphaFoldDB" id="A0A2K9J1L9"/>
<evidence type="ECO:0000313" key="3">
    <source>
        <dbReference type="Proteomes" id="UP000234237"/>
    </source>
</evidence>
<reference evidence="1" key="1">
    <citation type="submission" date="2016-11" db="EMBL/GenBank/DDBJ databases">
        <title>Complete genome sequence of Virgibacillus dokdonensis 21D, a halophilic bacterium isolated from the deep hypersaline anoxic basin Discovery in the Mediterranean Sea.</title>
        <authorList>
            <person name="Zeaiter Z."/>
            <person name="Booth J.M."/>
            <person name="Prosdocimi E.M."/>
            <person name="Mapelli F."/>
            <person name="Fusi M."/>
            <person name="Daffonchio D."/>
            <person name="Borin S."/>
            <person name="Crotti E."/>
        </authorList>
    </citation>
    <scope>NUCLEOTIDE SEQUENCE</scope>
    <source>
        <strain evidence="1">21D</strain>
    </source>
</reference>
<dbReference type="EMBL" id="JAZHPM010000003">
    <property type="protein sequence ID" value="MEF2290828.1"/>
    <property type="molecule type" value="Genomic_DNA"/>
</dbReference>
<keyword evidence="4" id="KW-1185">Reference proteome</keyword>
<evidence type="ECO:0000313" key="2">
    <source>
        <dbReference type="EMBL" id="MEF2290828.1"/>
    </source>
</evidence>
<sequence>MKKLLVVLCAVLIITFGIFGYIEINSNSNEIINENPNSIKVQES</sequence>
<name>A0A2K9J1L9_9BACI</name>
<evidence type="ECO:0000313" key="4">
    <source>
        <dbReference type="Proteomes" id="UP001356080"/>
    </source>
</evidence>
<proteinExistence type="predicted"/>
<protein>
    <submittedName>
        <fullName evidence="1">Uncharacterized protein</fullName>
    </submittedName>
</protein>